<dbReference type="RefSeq" id="WP_157564773.1">
    <property type="nucleotide sequence ID" value="NZ_WPIK01000004.1"/>
</dbReference>
<proteinExistence type="predicted"/>
<name>A0A7K1SU69_9SPHI</name>
<feature type="chain" id="PRO_5029570261" description="Outer membrane protein beta-barrel domain-containing protein" evidence="1">
    <location>
        <begin position="23"/>
        <end position="356"/>
    </location>
</feature>
<dbReference type="Pfam" id="PF20230">
    <property type="entry name" value="DUF6588"/>
    <property type="match status" value="1"/>
</dbReference>
<evidence type="ECO:0000313" key="2">
    <source>
        <dbReference type="EMBL" id="MVN20882.1"/>
    </source>
</evidence>
<protein>
    <recommendedName>
        <fullName evidence="4">Outer membrane protein beta-barrel domain-containing protein</fullName>
    </recommendedName>
</protein>
<feature type="signal peptide" evidence="1">
    <location>
        <begin position="1"/>
        <end position="22"/>
    </location>
</feature>
<sequence>MNKFSKTLITAGMLLLGTQLQAQDYISALIKSGPADATKLANAYLEPLFKGFGTGINSGWNNTAKTKSLLGFDLRASVSAVFTPSSDKTFDITKIGLSNNVRPTDASRTIAPTIGGSGAAPQIAVYDDQNRKVGNFTLPSGVLSVIPAPQIQLTAGLVYHTEASLRYMPSINFGSNVGSISMIGFGLKHNILQDFVGKTADKIIPIDLAISAGFTQLKYHLPVSVQPDQGVQPKDNQQNTDFSNQRVDGTFNGFNAEVIVSKKILFFTPFASVGYLSSHTNVGLLGNFPITTGINNIVQQQPTYTTFTDPVSIKEQSISSAKATLGFELNLAFFRFYAAYTTSQYQSVNAGIGFGL</sequence>
<dbReference type="InterPro" id="IPR046495">
    <property type="entry name" value="DUF6588"/>
</dbReference>
<gene>
    <name evidence="2" type="ORF">GO621_04955</name>
</gene>
<keyword evidence="3" id="KW-1185">Reference proteome</keyword>
<comment type="caution">
    <text evidence="2">The sequence shown here is derived from an EMBL/GenBank/DDBJ whole genome shotgun (WGS) entry which is preliminary data.</text>
</comment>
<evidence type="ECO:0008006" key="4">
    <source>
        <dbReference type="Google" id="ProtNLM"/>
    </source>
</evidence>
<evidence type="ECO:0000256" key="1">
    <source>
        <dbReference type="SAM" id="SignalP"/>
    </source>
</evidence>
<dbReference type="AlphaFoldDB" id="A0A7K1SU69"/>
<reference evidence="2 3" key="1">
    <citation type="submission" date="2019-12" db="EMBL/GenBank/DDBJ databases">
        <title>Mucilaginibacter sp. HMF7410 genome sequencing and assembly.</title>
        <authorList>
            <person name="Kang H."/>
            <person name="Cha I."/>
            <person name="Kim H."/>
            <person name="Joh K."/>
        </authorList>
    </citation>
    <scope>NUCLEOTIDE SEQUENCE [LARGE SCALE GENOMIC DNA]</scope>
    <source>
        <strain evidence="2 3">HMF7410</strain>
    </source>
</reference>
<dbReference type="EMBL" id="WPIK01000004">
    <property type="protein sequence ID" value="MVN20882.1"/>
    <property type="molecule type" value="Genomic_DNA"/>
</dbReference>
<evidence type="ECO:0000313" key="3">
    <source>
        <dbReference type="Proteomes" id="UP000462014"/>
    </source>
</evidence>
<accession>A0A7K1SU69</accession>
<keyword evidence="1" id="KW-0732">Signal</keyword>
<organism evidence="2 3">
    <name type="scientific">Mucilaginibacter arboris</name>
    <dbReference type="NCBI Taxonomy" id="2682090"/>
    <lineage>
        <taxon>Bacteria</taxon>
        <taxon>Pseudomonadati</taxon>
        <taxon>Bacteroidota</taxon>
        <taxon>Sphingobacteriia</taxon>
        <taxon>Sphingobacteriales</taxon>
        <taxon>Sphingobacteriaceae</taxon>
        <taxon>Mucilaginibacter</taxon>
    </lineage>
</organism>
<dbReference type="Proteomes" id="UP000462014">
    <property type="component" value="Unassembled WGS sequence"/>
</dbReference>